<dbReference type="EMBL" id="LDYG01000021">
    <property type="protein sequence ID" value="KUP07662.1"/>
    <property type="molecule type" value="Genomic_DNA"/>
</dbReference>
<evidence type="ECO:0000313" key="3">
    <source>
        <dbReference type="Proteomes" id="UP000074108"/>
    </source>
</evidence>
<dbReference type="Proteomes" id="UP000074108">
    <property type="component" value="Unassembled WGS sequence"/>
</dbReference>
<reference evidence="2 3" key="1">
    <citation type="journal article" date="2016" name="Front. Microbiol.">
        <title>Microevolution Analysis of Bacillus coahuilensis Unveils Differences in Phosphorus Acquisition Strategies and Their Regulation.</title>
        <authorList>
            <person name="Gomez-Lunar Z."/>
            <person name="Hernandez-Gonzalez I."/>
            <person name="Rodriguez-Torres M.D."/>
            <person name="Souza V."/>
            <person name="Olmedo-Alvarez G."/>
        </authorList>
    </citation>
    <scope>NUCLEOTIDE SEQUENCE [LARGE SCALE GENOMIC DNA]</scope>
    <source>
        <strain evidence="3">p1.1.43</strain>
    </source>
</reference>
<organism evidence="2 3">
    <name type="scientific">Bacillus coahuilensis p1.1.43</name>
    <dbReference type="NCBI Taxonomy" id="1150625"/>
    <lineage>
        <taxon>Bacteria</taxon>
        <taxon>Bacillati</taxon>
        <taxon>Bacillota</taxon>
        <taxon>Bacilli</taxon>
        <taxon>Bacillales</taxon>
        <taxon>Bacillaceae</taxon>
        <taxon>Bacillus</taxon>
    </lineage>
</organism>
<gene>
    <name evidence="2" type="ORF">Q75_05400</name>
</gene>
<feature type="transmembrane region" description="Helical" evidence="1">
    <location>
        <begin position="55"/>
        <end position="73"/>
    </location>
</feature>
<dbReference type="RefSeq" id="WP_010171786.1">
    <property type="nucleotide sequence ID" value="NZ_LDYG01000021.1"/>
</dbReference>
<feature type="transmembrane region" description="Helical" evidence="1">
    <location>
        <begin position="85"/>
        <end position="105"/>
    </location>
</feature>
<sequence>MIRKGIIIGTISGLLLGFFLKGIEYLTGVKVYTLLLNVDFIPIIGDIQWPEFIEFFFHCIISFLIGILYLYIIEKSSNKWFGEHPLFTSFLITLPTIPLYFPLVLLAEKTVPPLWDIVAFTYWGLGHIVYFFSLYVSYKWLYKKG</sequence>
<proteinExistence type="predicted"/>
<name>A0A147KAD8_9BACI</name>
<feature type="transmembrane region" description="Helical" evidence="1">
    <location>
        <begin position="117"/>
        <end position="138"/>
    </location>
</feature>
<keyword evidence="1" id="KW-0812">Transmembrane</keyword>
<dbReference type="STRING" id="1150625.Q75_05400"/>
<accession>A0A147KAD8</accession>
<keyword evidence="1" id="KW-0472">Membrane</keyword>
<dbReference type="PATRIC" id="fig|1150625.3.peg.1133"/>
<comment type="caution">
    <text evidence="2">The sequence shown here is derived from an EMBL/GenBank/DDBJ whole genome shotgun (WGS) entry which is preliminary data.</text>
</comment>
<evidence type="ECO:0000313" key="2">
    <source>
        <dbReference type="EMBL" id="KUP07662.1"/>
    </source>
</evidence>
<feature type="transmembrane region" description="Helical" evidence="1">
    <location>
        <begin position="6"/>
        <end position="24"/>
    </location>
</feature>
<keyword evidence="1" id="KW-1133">Transmembrane helix</keyword>
<dbReference type="AlphaFoldDB" id="A0A147KAD8"/>
<keyword evidence="3" id="KW-1185">Reference proteome</keyword>
<evidence type="ECO:0000256" key="1">
    <source>
        <dbReference type="SAM" id="Phobius"/>
    </source>
</evidence>
<dbReference type="OrthoDB" id="1443299at2"/>
<protein>
    <submittedName>
        <fullName evidence="2">Uncharacterized protein</fullName>
    </submittedName>
</protein>